<feature type="compositionally biased region" description="Polar residues" evidence="1">
    <location>
        <begin position="31"/>
        <end position="50"/>
    </location>
</feature>
<reference evidence="2 3" key="1">
    <citation type="submission" date="2015-02" db="EMBL/GenBank/DDBJ databases">
        <title>Single-cell genomics of uncultivated deep-branching MTB reveals a conserved set of magnetosome genes.</title>
        <authorList>
            <person name="Kolinko S."/>
            <person name="Richter M."/>
            <person name="Glockner F.O."/>
            <person name="Brachmann A."/>
            <person name="Schuler D."/>
        </authorList>
    </citation>
    <scope>NUCLEOTIDE SEQUENCE [LARGE SCALE GENOMIC DNA]</scope>
    <source>
        <strain evidence="2">TM-1</strain>
    </source>
</reference>
<protein>
    <submittedName>
        <fullName evidence="2">Uncharacterized protein</fullName>
    </submittedName>
</protein>
<evidence type="ECO:0000313" key="3">
    <source>
        <dbReference type="Proteomes" id="UP000033423"/>
    </source>
</evidence>
<evidence type="ECO:0000256" key="1">
    <source>
        <dbReference type="SAM" id="MobiDB-lite"/>
    </source>
</evidence>
<gene>
    <name evidence="2" type="ORF">MBAV_001624</name>
</gene>
<name>A0A0F3GWA1_9BACT</name>
<organism evidence="2 3">
    <name type="scientific">Candidatus Magnetobacterium bavaricum</name>
    <dbReference type="NCBI Taxonomy" id="29290"/>
    <lineage>
        <taxon>Bacteria</taxon>
        <taxon>Pseudomonadati</taxon>
        <taxon>Nitrospirota</taxon>
        <taxon>Thermodesulfovibrionia</taxon>
        <taxon>Thermodesulfovibrionales</taxon>
        <taxon>Candidatus Magnetobacteriaceae</taxon>
        <taxon>Candidatus Magnetobacterium</taxon>
    </lineage>
</organism>
<accession>A0A0F3GWA1</accession>
<dbReference type="AlphaFoldDB" id="A0A0F3GWA1"/>
<dbReference type="Proteomes" id="UP000033423">
    <property type="component" value="Unassembled WGS sequence"/>
</dbReference>
<proteinExistence type="predicted"/>
<feature type="region of interest" description="Disordered" evidence="1">
    <location>
        <begin position="26"/>
        <end position="50"/>
    </location>
</feature>
<comment type="caution">
    <text evidence="2">The sequence shown here is derived from an EMBL/GenBank/DDBJ whole genome shotgun (WGS) entry which is preliminary data.</text>
</comment>
<sequence>MLRRRGLARLTTPCCQLSFCAATGSQRRDLSSTTTSAPMARSQIRQTPIS</sequence>
<keyword evidence="3" id="KW-1185">Reference proteome</keyword>
<dbReference type="EMBL" id="LACI01000702">
    <property type="protein sequence ID" value="KJU86181.1"/>
    <property type="molecule type" value="Genomic_DNA"/>
</dbReference>
<evidence type="ECO:0000313" key="2">
    <source>
        <dbReference type="EMBL" id="KJU86181.1"/>
    </source>
</evidence>